<proteinExistence type="inferred from homology"/>
<accession>A0A2N3MXY1</accession>
<dbReference type="Pfam" id="PF20684">
    <property type="entry name" value="Fung_rhodopsin"/>
    <property type="match status" value="1"/>
</dbReference>
<comment type="caution">
    <text evidence="8">The sequence shown here is derived from an EMBL/GenBank/DDBJ whole genome shotgun (WGS) entry which is preliminary data.</text>
</comment>
<keyword evidence="2 6" id="KW-0812">Transmembrane</keyword>
<keyword evidence="4 6" id="KW-0472">Membrane</keyword>
<evidence type="ECO:0000256" key="6">
    <source>
        <dbReference type="SAM" id="Phobius"/>
    </source>
</evidence>
<evidence type="ECO:0000256" key="5">
    <source>
        <dbReference type="ARBA" id="ARBA00038359"/>
    </source>
</evidence>
<feature type="transmembrane region" description="Helical" evidence="6">
    <location>
        <begin position="52"/>
        <end position="71"/>
    </location>
</feature>
<feature type="transmembrane region" description="Helical" evidence="6">
    <location>
        <begin position="77"/>
        <end position="98"/>
    </location>
</feature>
<feature type="transmembrane region" description="Helical" evidence="6">
    <location>
        <begin position="153"/>
        <end position="174"/>
    </location>
</feature>
<evidence type="ECO:0000256" key="4">
    <source>
        <dbReference type="ARBA" id="ARBA00023136"/>
    </source>
</evidence>
<name>A0A2N3MXY1_9PEZI</name>
<protein>
    <recommendedName>
        <fullName evidence="7">Rhodopsin domain-containing protein</fullName>
    </recommendedName>
</protein>
<gene>
    <name evidence="8" type="ORF">jhhlp_008399</name>
</gene>
<evidence type="ECO:0000259" key="7">
    <source>
        <dbReference type="Pfam" id="PF20684"/>
    </source>
</evidence>
<dbReference type="InterPro" id="IPR052337">
    <property type="entry name" value="SAT4-like"/>
</dbReference>
<feature type="transmembrane region" description="Helical" evidence="6">
    <location>
        <begin position="25"/>
        <end position="43"/>
    </location>
</feature>
<keyword evidence="3 6" id="KW-1133">Transmembrane helix</keyword>
<dbReference type="VEuPathDB" id="FungiDB:jhhlp_008399"/>
<evidence type="ECO:0000256" key="1">
    <source>
        <dbReference type="ARBA" id="ARBA00004141"/>
    </source>
</evidence>
<feature type="domain" description="Rhodopsin" evidence="7">
    <location>
        <begin position="40"/>
        <end position="310"/>
    </location>
</feature>
<evidence type="ECO:0000313" key="9">
    <source>
        <dbReference type="Proteomes" id="UP000233524"/>
    </source>
</evidence>
<dbReference type="PANTHER" id="PTHR33048">
    <property type="entry name" value="PTH11-LIKE INTEGRAL MEMBRANE PROTEIN (AFU_ORTHOLOGUE AFUA_5G11245)"/>
    <property type="match status" value="1"/>
</dbReference>
<feature type="transmembrane region" description="Helical" evidence="6">
    <location>
        <begin position="234"/>
        <end position="252"/>
    </location>
</feature>
<reference evidence="8 9" key="1">
    <citation type="journal article" date="2017" name="G3 (Bethesda)">
        <title>First Draft Genome Sequence of the Pathogenic Fungus Lomentospora prolificans (Formerly Scedosporium prolificans).</title>
        <authorList>
            <person name="Luo R."/>
            <person name="Zimin A."/>
            <person name="Workman R."/>
            <person name="Fan Y."/>
            <person name="Pertea G."/>
            <person name="Grossman N."/>
            <person name="Wear M.P."/>
            <person name="Jia B."/>
            <person name="Miller H."/>
            <person name="Casadevall A."/>
            <person name="Timp W."/>
            <person name="Zhang S.X."/>
            <person name="Salzberg S.L."/>
        </authorList>
    </citation>
    <scope>NUCLEOTIDE SEQUENCE [LARGE SCALE GENOMIC DNA]</scope>
    <source>
        <strain evidence="8 9">JHH-5317</strain>
    </source>
</reference>
<sequence length="387" mass="42108">MVQIGATNTSGPGDSTETRGPEINAANWVLVGLSALFVGLRLYSKRLRRRHLWWDDWIVVAAWVCSVYILIPEREFALMVVHKVLMTSDIIIITVSIAQGFGKHIYAIPPDHLSTIGLLGNIAATLTILSETFSKTSFAVTLLRLTEGRVKKFVWACIISSNLVMVTSALLHWVQCQPSEKSWKPQVAGTCTRPEISSSLAIAFAAYSGVLDLTLALLPWKIIFSLRMRLKEKIAIAVAMSMGILAGITSFIKCAFITKLNGKDFTCVIKMVVHKLISKSDHGAPLVIWGNAESAITIIAASIPLLRALVVEVRTSSSRRYALDKGSLSGEIAGTSQVCTTASRNETTQQSSAGGGEACKRPGITLSRMITVTRHDRGTFLDESEGY</sequence>
<feature type="transmembrane region" description="Helical" evidence="6">
    <location>
        <begin position="286"/>
        <end position="310"/>
    </location>
</feature>
<dbReference type="PANTHER" id="PTHR33048:SF42">
    <property type="entry name" value="INTEGRAL MEMBRANE PROTEIN"/>
    <property type="match status" value="1"/>
</dbReference>
<dbReference type="GO" id="GO:0016020">
    <property type="term" value="C:membrane"/>
    <property type="evidence" value="ECO:0007669"/>
    <property type="project" value="UniProtKB-SubCell"/>
</dbReference>
<keyword evidence="9" id="KW-1185">Reference proteome</keyword>
<dbReference type="STRING" id="41688.A0A2N3MXY1"/>
<dbReference type="InParanoid" id="A0A2N3MXY1"/>
<comment type="similarity">
    <text evidence="5">Belongs to the SAT4 family.</text>
</comment>
<dbReference type="Proteomes" id="UP000233524">
    <property type="component" value="Unassembled WGS sequence"/>
</dbReference>
<organism evidence="8 9">
    <name type="scientific">Lomentospora prolificans</name>
    <dbReference type="NCBI Taxonomy" id="41688"/>
    <lineage>
        <taxon>Eukaryota</taxon>
        <taxon>Fungi</taxon>
        <taxon>Dikarya</taxon>
        <taxon>Ascomycota</taxon>
        <taxon>Pezizomycotina</taxon>
        <taxon>Sordariomycetes</taxon>
        <taxon>Hypocreomycetidae</taxon>
        <taxon>Microascales</taxon>
        <taxon>Microascaceae</taxon>
        <taxon>Lomentospora</taxon>
    </lineage>
</organism>
<evidence type="ECO:0000256" key="3">
    <source>
        <dbReference type="ARBA" id="ARBA00022989"/>
    </source>
</evidence>
<evidence type="ECO:0000313" key="8">
    <source>
        <dbReference type="EMBL" id="PKS05033.1"/>
    </source>
</evidence>
<dbReference type="InterPro" id="IPR049326">
    <property type="entry name" value="Rhodopsin_dom_fungi"/>
</dbReference>
<dbReference type="EMBL" id="NLAX01001623">
    <property type="protein sequence ID" value="PKS05033.1"/>
    <property type="molecule type" value="Genomic_DNA"/>
</dbReference>
<dbReference type="AlphaFoldDB" id="A0A2N3MXY1"/>
<feature type="transmembrane region" description="Helical" evidence="6">
    <location>
        <begin position="200"/>
        <end position="222"/>
    </location>
</feature>
<comment type="subcellular location">
    <subcellularLocation>
        <location evidence="1">Membrane</location>
        <topology evidence="1">Multi-pass membrane protein</topology>
    </subcellularLocation>
</comment>
<evidence type="ECO:0000256" key="2">
    <source>
        <dbReference type="ARBA" id="ARBA00022692"/>
    </source>
</evidence>
<dbReference type="OrthoDB" id="5417887at2759"/>